<sequence>MCGDRKRAKIVRLNRIAGQVQGLARMVSDDRYCIDILHQIQAVKAALGRAESEILRDHAAHCVADAIKSGDASEQQQKLDELVELFDRARR</sequence>
<dbReference type="Proteomes" id="UP000659172">
    <property type="component" value="Unassembled WGS sequence"/>
</dbReference>
<name>A0ABX2QJ72_9HYPH</name>
<reference evidence="2 3" key="1">
    <citation type="submission" date="2020-06" db="EMBL/GenBank/DDBJ databases">
        <title>Rhizobium sp.nov. isolated from the tomato plant.</title>
        <authorList>
            <person name="Thin K.K."/>
            <person name="Zhang X."/>
            <person name="He S."/>
        </authorList>
    </citation>
    <scope>NUCLEOTIDE SEQUENCE [LARGE SCALE GENOMIC DNA]</scope>
    <source>
        <strain evidence="2 3">DBTS2</strain>
    </source>
</reference>
<organism evidence="2 3">
    <name type="scientific">Mycoplana rhizolycopersici</name>
    <dbReference type="NCBI Taxonomy" id="2746702"/>
    <lineage>
        <taxon>Bacteria</taxon>
        <taxon>Pseudomonadati</taxon>
        <taxon>Pseudomonadota</taxon>
        <taxon>Alphaproteobacteria</taxon>
        <taxon>Hyphomicrobiales</taxon>
        <taxon>Rhizobiaceae</taxon>
        <taxon>Mycoplana</taxon>
    </lineage>
</organism>
<comment type="similarity">
    <text evidence="1">Belongs to the FrmR/RcnR family.</text>
</comment>
<accession>A0ABX2QJ72</accession>
<dbReference type="Pfam" id="PF02583">
    <property type="entry name" value="Trns_repr_metal"/>
    <property type="match status" value="1"/>
</dbReference>
<dbReference type="PANTHER" id="PTHR33677">
    <property type="entry name" value="TRANSCRIPTIONAL REPRESSOR FRMR-RELATED"/>
    <property type="match status" value="1"/>
</dbReference>
<evidence type="ECO:0000313" key="3">
    <source>
        <dbReference type="Proteomes" id="UP000659172"/>
    </source>
</evidence>
<gene>
    <name evidence="2" type="ORF">HV823_21440</name>
</gene>
<dbReference type="Gene3D" id="1.20.58.1000">
    <property type="entry name" value="Metal-sensitive repressor, helix protomer"/>
    <property type="match status" value="1"/>
</dbReference>
<evidence type="ECO:0000313" key="2">
    <source>
        <dbReference type="EMBL" id="NVP57815.1"/>
    </source>
</evidence>
<dbReference type="PANTHER" id="PTHR33677:SF3">
    <property type="entry name" value="COPPER-SENSING TRANSCRIPTIONAL REPRESSOR RICR"/>
    <property type="match status" value="1"/>
</dbReference>
<dbReference type="EMBL" id="JABXYK010000016">
    <property type="protein sequence ID" value="NVP57815.1"/>
    <property type="molecule type" value="Genomic_DNA"/>
</dbReference>
<proteinExistence type="inferred from homology"/>
<dbReference type="CDD" id="cd10148">
    <property type="entry name" value="CsoR-like_DUF156"/>
    <property type="match status" value="1"/>
</dbReference>
<dbReference type="InterPro" id="IPR003735">
    <property type="entry name" value="Metal_Tscrpt_repr"/>
</dbReference>
<comment type="caution">
    <text evidence="2">The sequence shown here is derived from an EMBL/GenBank/DDBJ whole genome shotgun (WGS) entry which is preliminary data.</text>
</comment>
<keyword evidence="3" id="KW-1185">Reference proteome</keyword>
<dbReference type="InterPro" id="IPR038390">
    <property type="entry name" value="Metal_Tscrpt_repr_sf"/>
</dbReference>
<dbReference type="RefSeq" id="WP_176951739.1">
    <property type="nucleotide sequence ID" value="NZ_JABXYK010000016.1"/>
</dbReference>
<evidence type="ECO:0000256" key="1">
    <source>
        <dbReference type="ARBA" id="ARBA00005260"/>
    </source>
</evidence>
<protein>
    <submittedName>
        <fullName evidence="2">Metal-sensitive transcriptional regulator</fullName>
    </submittedName>
</protein>